<sequence length="417" mass="47505">MEASHVKQLITKAGRSVQTQDQNLHERNDAMRHHWEKAVCQELGVPDRYSKVAALMIRWDNEFDKDLRCETETNKLESVFRENYGFETETVLLKCHQKKPETQLLRDVTAFAYEHDGHHRTTLLIVYYSGHGYLDSVNGQQELHISGNEDPATEDGETTHVPIACWKSIDDHLHSLDADVLVIMDCCFASKLHKSDGQHSRTFEVLAATDNITPSPGPLSYTNALIDILNSEFKLYQSRREHSFDTIHLQDRLCKRLKTYSPSLINRLQSRIARHIRLAPLEPPSTSEKPHKRVDRSIATLRIEIDFGRNKSLSQKEATDLGKALAAGAKNAKLNITGLNWIEFVPRIPTVHKSCSVTIGAAVLVQMQRAMRRRAQRLSRRKRSHNEASNRDSRKRQRTTSSDQVDTPPPSSPDNNP</sequence>
<dbReference type="RefSeq" id="XP_069229906.1">
    <property type="nucleotide sequence ID" value="XM_069373203.1"/>
</dbReference>
<proteinExistence type="predicted"/>
<feature type="region of interest" description="Disordered" evidence="1">
    <location>
        <begin position="372"/>
        <end position="417"/>
    </location>
</feature>
<feature type="compositionally biased region" description="Pro residues" evidence="1">
    <location>
        <begin position="407"/>
        <end position="417"/>
    </location>
</feature>
<feature type="compositionally biased region" description="Basic residues" evidence="1">
    <location>
        <begin position="372"/>
        <end position="384"/>
    </location>
</feature>
<organism evidence="3 4">
    <name type="scientific">Cladosporium halotolerans</name>
    <dbReference type="NCBI Taxonomy" id="1052096"/>
    <lineage>
        <taxon>Eukaryota</taxon>
        <taxon>Fungi</taxon>
        <taxon>Dikarya</taxon>
        <taxon>Ascomycota</taxon>
        <taxon>Pezizomycotina</taxon>
        <taxon>Dothideomycetes</taxon>
        <taxon>Dothideomycetidae</taxon>
        <taxon>Cladosporiales</taxon>
        <taxon>Cladosporiaceae</taxon>
        <taxon>Cladosporium</taxon>
    </lineage>
</organism>
<feature type="domain" description="Peptidase C14 caspase" evidence="2">
    <location>
        <begin position="69"/>
        <end position="209"/>
    </location>
</feature>
<dbReference type="AlphaFoldDB" id="A0AB34KRJ5"/>
<dbReference type="GO" id="GO:0004197">
    <property type="term" value="F:cysteine-type endopeptidase activity"/>
    <property type="evidence" value="ECO:0007669"/>
    <property type="project" value="InterPro"/>
</dbReference>
<dbReference type="Proteomes" id="UP000803884">
    <property type="component" value="Unassembled WGS sequence"/>
</dbReference>
<dbReference type="Gene3D" id="3.40.50.1460">
    <property type="match status" value="1"/>
</dbReference>
<dbReference type="Pfam" id="PF00656">
    <property type="entry name" value="Peptidase_C14"/>
    <property type="match status" value="1"/>
</dbReference>
<evidence type="ECO:0000313" key="3">
    <source>
        <dbReference type="EMBL" id="KAL1586801.1"/>
    </source>
</evidence>
<reference evidence="3 4" key="1">
    <citation type="journal article" date="2020" name="Microbiol. Resour. Announc.">
        <title>Draft Genome Sequence of a Cladosporium Species Isolated from the Mesophotic Ascidian Didemnum maculosum.</title>
        <authorList>
            <person name="Gioti A."/>
            <person name="Siaperas R."/>
            <person name="Nikolaivits E."/>
            <person name="Le Goff G."/>
            <person name="Ouazzani J."/>
            <person name="Kotoulas G."/>
            <person name="Topakas E."/>
        </authorList>
    </citation>
    <scope>NUCLEOTIDE SEQUENCE [LARGE SCALE GENOMIC DNA]</scope>
    <source>
        <strain evidence="3 4">TM138-S3</strain>
    </source>
</reference>
<comment type="caution">
    <text evidence="3">The sequence shown here is derived from an EMBL/GenBank/DDBJ whole genome shotgun (WGS) entry which is preliminary data.</text>
</comment>
<dbReference type="GeneID" id="96006041"/>
<keyword evidence="4" id="KW-1185">Reference proteome</keyword>
<name>A0AB34KRJ5_9PEZI</name>
<dbReference type="EMBL" id="JAAQHG020000013">
    <property type="protein sequence ID" value="KAL1586801.1"/>
    <property type="molecule type" value="Genomic_DNA"/>
</dbReference>
<gene>
    <name evidence="3" type="ORF">WHR41_04597</name>
</gene>
<protein>
    <recommendedName>
        <fullName evidence="2">Peptidase C14 caspase domain-containing protein</fullName>
    </recommendedName>
</protein>
<accession>A0AB34KRJ5</accession>
<dbReference type="GO" id="GO:0006508">
    <property type="term" value="P:proteolysis"/>
    <property type="evidence" value="ECO:0007669"/>
    <property type="project" value="InterPro"/>
</dbReference>
<dbReference type="InterPro" id="IPR011600">
    <property type="entry name" value="Pept_C14_caspase"/>
</dbReference>
<evidence type="ECO:0000259" key="2">
    <source>
        <dbReference type="Pfam" id="PF00656"/>
    </source>
</evidence>
<evidence type="ECO:0000313" key="4">
    <source>
        <dbReference type="Proteomes" id="UP000803884"/>
    </source>
</evidence>
<evidence type="ECO:0000256" key="1">
    <source>
        <dbReference type="SAM" id="MobiDB-lite"/>
    </source>
</evidence>